<dbReference type="Proteomes" id="UP000249115">
    <property type="component" value="Unassembled WGS sequence"/>
</dbReference>
<accession>A0A2W7R4U8</accession>
<comment type="caution">
    <text evidence="2">The sequence shown here is derived from an EMBL/GenBank/DDBJ whole genome shotgun (WGS) entry which is preliminary data.</text>
</comment>
<keyword evidence="5" id="KW-1185">Reference proteome</keyword>
<dbReference type="InterPro" id="IPR037523">
    <property type="entry name" value="VOC_core"/>
</dbReference>
<evidence type="ECO:0000313" key="2">
    <source>
        <dbReference type="EMBL" id="PZX55883.1"/>
    </source>
</evidence>
<protein>
    <submittedName>
        <fullName evidence="3">VOC family protein</fullName>
    </submittedName>
</protein>
<dbReference type="SUPFAM" id="SSF54593">
    <property type="entry name" value="Glyoxalase/Bleomycin resistance protein/Dihydroxybiphenyl dioxygenase"/>
    <property type="match status" value="1"/>
</dbReference>
<dbReference type="CDD" id="cd07247">
    <property type="entry name" value="SgaA_N_like"/>
    <property type="match status" value="1"/>
</dbReference>
<proteinExistence type="predicted"/>
<dbReference type="InterPro" id="IPR052164">
    <property type="entry name" value="Anthracycline_SecMetBiosynth"/>
</dbReference>
<dbReference type="Gene3D" id="3.10.180.10">
    <property type="entry name" value="2,3-Dihydroxybiphenyl 1,2-Dioxygenase, domain 1"/>
    <property type="match status" value="1"/>
</dbReference>
<name>A0A2W7R4U8_9BACT</name>
<dbReference type="Pfam" id="PF00903">
    <property type="entry name" value="Glyoxalase"/>
    <property type="match status" value="1"/>
</dbReference>
<dbReference type="Proteomes" id="UP000321927">
    <property type="component" value="Unassembled WGS sequence"/>
</dbReference>
<gene>
    <name evidence="3" type="ORF">ESW18_13465</name>
    <name evidence="2" type="ORF">LV84_02245</name>
</gene>
<evidence type="ECO:0000313" key="3">
    <source>
        <dbReference type="EMBL" id="TXD77296.1"/>
    </source>
</evidence>
<evidence type="ECO:0000313" key="5">
    <source>
        <dbReference type="Proteomes" id="UP000321927"/>
    </source>
</evidence>
<dbReference type="PANTHER" id="PTHR33993:SF1">
    <property type="entry name" value="GLYOXALASE FAMILY PROTEIN"/>
    <property type="match status" value="1"/>
</dbReference>
<reference evidence="3 5" key="2">
    <citation type="submission" date="2019-08" db="EMBL/GenBank/DDBJ databases">
        <title>Genome of Algoriphagus ratkowskyi IC026.</title>
        <authorList>
            <person name="Bowman J.P."/>
        </authorList>
    </citation>
    <scope>NUCLEOTIDE SEQUENCE [LARGE SCALE GENOMIC DNA]</scope>
    <source>
        <strain evidence="3 5">IC026</strain>
    </source>
</reference>
<dbReference type="EMBL" id="QKZU01000008">
    <property type="protein sequence ID" value="PZX55883.1"/>
    <property type="molecule type" value="Genomic_DNA"/>
</dbReference>
<reference evidence="2 4" key="1">
    <citation type="submission" date="2018-06" db="EMBL/GenBank/DDBJ databases">
        <title>Genomic Encyclopedia of Archaeal and Bacterial Type Strains, Phase II (KMG-II): from individual species to whole genera.</title>
        <authorList>
            <person name="Goeker M."/>
        </authorList>
    </citation>
    <scope>NUCLEOTIDE SEQUENCE [LARGE SCALE GENOMIC DNA]</scope>
    <source>
        <strain evidence="2 4">DSM 22686</strain>
    </source>
</reference>
<dbReference type="RefSeq" id="WP_086501573.1">
    <property type="nucleotide sequence ID" value="NZ_MSSV01000009.1"/>
</dbReference>
<dbReference type="PROSITE" id="PS51819">
    <property type="entry name" value="VOC"/>
    <property type="match status" value="1"/>
</dbReference>
<dbReference type="InterPro" id="IPR004360">
    <property type="entry name" value="Glyas_Fos-R_dOase_dom"/>
</dbReference>
<dbReference type="InterPro" id="IPR029068">
    <property type="entry name" value="Glyas_Bleomycin-R_OHBP_Dase"/>
</dbReference>
<dbReference type="PANTHER" id="PTHR33993">
    <property type="entry name" value="GLYOXALASE-RELATED"/>
    <property type="match status" value="1"/>
</dbReference>
<dbReference type="EMBL" id="VORV01000008">
    <property type="protein sequence ID" value="TXD77296.1"/>
    <property type="molecule type" value="Genomic_DNA"/>
</dbReference>
<feature type="domain" description="VOC" evidence="1">
    <location>
        <begin position="7"/>
        <end position="114"/>
    </location>
</feature>
<organism evidence="2 4">
    <name type="scientific">Algoriphagus ratkowskyi</name>
    <dbReference type="NCBI Taxonomy" id="57028"/>
    <lineage>
        <taxon>Bacteria</taxon>
        <taxon>Pseudomonadati</taxon>
        <taxon>Bacteroidota</taxon>
        <taxon>Cytophagia</taxon>
        <taxon>Cytophagales</taxon>
        <taxon>Cyclobacteriaceae</taxon>
        <taxon>Algoriphagus</taxon>
    </lineage>
</organism>
<dbReference type="OrthoDB" id="9804235at2"/>
<dbReference type="AlphaFoldDB" id="A0A2W7R4U8"/>
<sequence>MKNTDNHINYVEFKAKDLDEIKQFYEQAFGWVFTDYGPGYTAFSESGIAGGFEKTDNEIHNGALIVLQHEELELAREAVLKANGKISVDIFLFPGGRRFQFLDPSGNELAVWTEG</sequence>
<evidence type="ECO:0000259" key="1">
    <source>
        <dbReference type="PROSITE" id="PS51819"/>
    </source>
</evidence>
<evidence type="ECO:0000313" key="4">
    <source>
        <dbReference type="Proteomes" id="UP000249115"/>
    </source>
</evidence>